<organism evidence="2 3">
    <name type="scientific">Neotoma lepida</name>
    <name type="common">Desert woodrat</name>
    <dbReference type="NCBI Taxonomy" id="56216"/>
    <lineage>
        <taxon>Eukaryota</taxon>
        <taxon>Metazoa</taxon>
        <taxon>Chordata</taxon>
        <taxon>Craniata</taxon>
        <taxon>Vertebrata</taxon>
        <taxon>Euteleostomi</taxon>
        <taxon>Mammalia</taxon>
        <taxon>Eutheria</taxon>
        <taxon>Euarchontoglires</taxon>
        <taxon>Glires</taxon>
        <taxon>Rodentia</taxon>
        <taxon>Myomorpha</taxon>
        <taxon>Muroidea</taxon>
        <taxon>Cricetidae</taxon>
        <taxon>Neotominae</taxon>
        <taxon>Neotoma</taxon>
    </lineage>
</organism>
<dbReference type="STRING" id="56216.A0A1A6HYW8"/>
<feature type="compositionally biased region" description="Basic and acidic residues" evidence="1">
    <location>
        <begin position="39"/>
        <end position="50"/>
    </location>
</feature>
<gene>
    <name evidence="2" type="ORF">A6R68_22790</name>
</gene>
<name>A0A1A6HYW8_NEOLE</name>
<feature type="compositionally biased region" description="Basic and acidic residues" evidence="1">
    <location>
        <begin position="14"/>
        <end position="28"/>
    </location>
</feature>
<feature type="non-terminal residue" evidence="2">
    <location>
        <position position="1"/>
    </location>
</feature>
<feature type="region of interest" description="Disordered" evidence="1">
    <location>
        <begin position="1"/>
        <end position="57"/>
    </location>
</feature>
<evidence type="ECO:0000256" key="1">
    <source>
        <dbReference type="SAM" id="MobiDB-lite"/>
    </source>
</evidence>
<accession>A0A1A6HYW8</accession>
<reference evidence="2 3" key="1">
    <citation type="submission" date="2016-06" db="EMBL/GenBank/DDBJ databases">
        <title>The Draft Genome Sequence and Annotation of the Desert Woodrat Neotoma lepida.</title>
        <authorList>
            <person name="Campbell M."/>
            <person name="Oakeson K.F."/>
            <person name="Yandell M."/>
            <person name="Halpert J.R."/>
            <person name="Dearing D."/>
        </authorList>
    </citation>
    <scope>NUCLEOTIDE SEQUENCE [LARGE SCALE GENOMIC DNA]</scope>
    <source>
        <strain evidence="2">417</strain>
        <tissue evidence="2">Liver</tissue>
    </source>
</reference>
<dbReference type="OrthoDB" id="9631652at2759"/>
<evidence type="ECO:0000313" key="3">
    <source>
        <dbReference type="Proteomes" id="UP000092124"/>
    </source>
</evidence>
<dbReference type="Proteomes" id="UP000092124">
    <property type="component" value="Unassembled WGS sequence"/>
</dbReference>
<feature type="region of interest" description="Disordered" evidence="1">
    <location>
        <begin position="116"/>
        <end position="191"/>
    </location>
</feature>
<feature type="compositionally biased region" description="Basic residues" evidence="1">
    <location>
        <begin position="29"/>
        <end position="38"/>
    </location>
</feature>
<keyword evidence="3" id="KW-1185">Reference proteome</keyword>
<evidence type="ECO:0000313" key="2">
    <source>
        <dbReference type="EMBL" id="OBS83215.1"/>
    </source>
</evidence>
<feature type="region of interest" description="Disordered" evidence="1">
    <location>
        <begin position="77"/>
        <end position="101"/>
    </location>
</feature>
<dbReference type="AlphaFoldDB" id="A0A1A6HYW8"/>
<protein>
    <submittedName>
        <fullName evidence="2">Uncharacterized protein</fullName>
    </submittedName>
</protein>
<comment type="caution">
    <text evidence="2">The sequence shown here is derived from an EMBL/GenBank/DDBJ whole genome shotgun (WGS) entry which is preliminary data.</text>
</comment>
<feature type="compositionally biased region" description="Pro residues" evidence="1">
    <location>
        <begin position="151"/>
        <end position="177"/>
    </location>
</feature>
<sequence>FALEPLLPKKMHSRSQDKLDRDDPDKEKKDKKKEKRNSKHQEIFDKEFKPADSSLQQSEAVILSETRPKSQVINVIGSERRFSVSPTSPSQQTPPPVTPRAKLSFSIQPSLELNGMTGMDVADVPPPLPLKGNMADYGNLMENQDLMGSPTSPPPPPPQRQQPPPLPSKTPPPPPPKTTRKQTSVDSGIVQ</sequence>
<proteinExistence type="predicted"/>
<dbReference type="EMBL" id="LZPO01007950">
    <property type="protein sequence ID" value="OBS83215.1"/>
    <property type="molecule type" value="Genomic_DNA"/>
</dbReference>